<protein>
    <submittedName>
        <fullName evidence="2">Uncharacterized protein</fullName>
    </submittedName>
</protein>
<dbReference type="VEuPathDB" id="FungiDB:H310_15067"/>
<organism evidence="2">
    <name type="scientific">Aphanomyces invadans</name>
    <dbReference type="NCBI Taxonomy" id="157072"/>
    <lineage>
        <taxon>Eukaryota</taxon>
        <taxon>Sar</taxon>
        <taxon>Stramenopiles</taxon>
        <taxon>Oomycota</taxon>
        <taxon>Saprolegniomycetes</taxon>
        <taxon>Saprolegniales</taxon>
        <taxon>Verrucalvaceae</taxon>
        <taxon>Aphanomyces</taxon>
    </lineage>
</organism>
<evidence type="ECO:0000313" key="2">
    <source>
        <dbReference type="EMBL" id="ETV90103.1"/>
    </source>
</evidence>
<accession>A0A024T820</accession>
<dbReference type="AlphaFoldDB" id="A0A024T820"/>
<evidence type="ECO:0000256" key="1">
    <source>
        <dbReference type="SAM" id="MobiDB-lite"/>
    </source>
</evidence>
<dbReference type="EMBL" id="KI914106">
    <property type="protein sequence ID" value="ETV90103.1"/>
    <property type="molecule type" value="Genomic_DNA"/>
</dbReference>
<proteinExistence type="predicted"/>
<dbReference type="RefSeq" id="XP_008881267.1">
    <property type="nucleotide sequence ID" value="XM_008883045.1"/>
</dbReference>
<feature type="compositionally biased region" description="Basic and acidic residues" evidence="1">
    <location>
        <begin position="72"/>
        <end position="82"/>
    </location>
</feature>
<reference evidence="2" key="1">
    <citation type="submission" date="2013-12" db="EMBL/GenBank/DDBJ databases">
        <title>The Genome Sequence of Aphanomyces invadans NJM9701.</title>
        <authorList>
            <consortium name="The Broad Institute Genomics Platform"/>
            <person name="Russ C."/>
            <person name="Tyler B."/>
            <person name="van West P."/>
            <person name="Dieguez-Uribeondo J."/>
            <person name="Young S.K."/>
            <person name="Zeng Q."/>
            <person name="Gargeya S."/>
            <person name="Fitzgerald M."/>
            <person name="Abouelleil A."/>
            <person name="Alvarado L."/>
            <person name="Chapman S.B."/>
            <person name="Gainer-Dewar J."/>
            <person name="Goldberg J."/>
            <person name="Griggs A."/>
            <person name="Gujja S."/>
            <person name="Hansen M."/>
            <person name="Howarth C."/>
            <person name="Imamovic A."/>
            <person name="Ireland A."/>
            <person name="Larimer J."/>
            <person name="McCowan C."/>
            <person name="Murphy C."/>
            <person name="Pearson M."/>
            <person name="Poon T.W."/>
            <person name="Priest M."/>
            <person name="Roberts A."/>
            <person name="Saif S."/>
            <person name="Shea T."/>
            <person name="Sykes S."/>
            <person name="Wortman J."/>
            <person name="Nusbaum C."/>
            <person name="Birren B."/>
        </authorList>
    </citation>
    <scope>NUCLEOTIDE SEQUENCE [LARGE SCALE GENOMIC DNA]</scope>
    <source>
        <strain evidence="2">NJM9701</strain>
    </source>
</reference>
<sequence length="88" mass="10009">METVVAVFLPPPNQEEMDELRTQSVGRAAMTSSHFNQMTYEQLAQFHAQQSAMAQRQEEESARQPAMAAAVEKNRQEQEESRSVLARQ</sequence>
<dbReference type="GeneID" id="20092117"/>
<gene>
    <name evidence="2" type="ORF">H310_15067</name>
</gene>
<name>A0A024T820_9STRA</name>
<feature type="region of interest" description="Disordered" evidence="1">
    <location>
        <begin position="49"/>
        <end position="88"/>
    </location>
</feature>